<evidence type="ECO:0000256" key="1">
    <source>
        <dbReference type="ARBA" id="ARBA00007150"/>
    </source>
</evidence>
<keyword evidence="3 7" id="KW-0808">Transferase</keyword>
<comment type="function">
    <text evidence="7">Catalyzes the transfer of the diacylglyceryl group from phosphatidylglycerol to the sulfhydryl group of the N-terminal cysteine of a prolipoprotein, the first step in the formation of mature lipoproteins.</text>
</comment>
<comment type="similarity">
    <text evidence="1 7">Belongs to the Lgt family.</text>
</comment>
<feature type="transmembrane region" description="Helical" evidence="7">
    <location>
        <begin position="247"/>
        <end position="265"/>
    </location>
</feature>
<evidence type="ECO:0000256" key="7">
    <source>
        <dbReference type="HAMAP-Rule" id="MF_01147"/>
    </source>
</evidence>
<keyword evidence="2 7" id="KW-1003">Cell membrane</keyword>
<dbReference type="InterPro" id="IPR001640">
    <property type="entry name" value="Lgt"/>
</dbReference>
<dbReference type="Pfam" id="PF01790">
    <property type="entry name" value="LGT"/>
    <property type="match status" value="1"/>
</dbReference>
<dbReference type="Proteomes" id="UP001268683">
    <property type="component" value="Chromosome"/>
</dbReference>
<comment type="catalytic activity">
    <reaction evidence="7">
        <text>L-cysteinyl-[prolipoprotein] + a 1,2-diacyl-sn-glycero-3-phospho-(1'-sn-glycerol) = an S-1,2-diacyl-sn-glyceryl-L-cysteinyl-[prolipoprotein] + sn-glycerol 1-phosphate + H(+)</text>
        <dbReference type="Rhea" id="RHEA:56712"/>
        <dbReference type="Rhea" id="RHEA-COMP:14679"/>
        <dbReference type="Rhea" id="RHEA-COMP:14680"/>
        <dbReference type="ChEBI" id="CHEBI:15378"/>
        <dbReference type="ChEBI" id="CHEBI:29950"/>
        <dbReference type="ChEBI" id="CHEBI:57685"/>
        <dbReference type="ChEBI" id="CHEBI:64716"/>
        <dbReference type="ChEBI" id="CHEBI:140658"/>
        <dbReference type="EC" id="2.5.1.145"/>
    </reaction>
</comment>
<proteinExistence type="inferred from homology"/>
<feature type="transmembrane region" description="Helical" evidence="7">
    <location>
        <begin position="63"/>
        <end position="83"/>
    </location>
</feature>
<dbReference type="AlphaFoldDB" id="A0AA52EEL8"/>
<evidence type="ECO:0000256" key="4">
    <source>
        <dbReference type="ARBA" id="ARBA00022692"/>
    </source>
</evidence>
<name>A0AA52EEL8_9PROT</name>
<dbReference type="HAMAP" id="MF_01147">
    <property type="entry name" value="Lgt"/>
    <property type="match status" value="1"/>
</dbReference>
<accession>A0AA52EEL8</accession>
<protein>
    <recommendedName>
        <fullName evidence="7">Phosphatidylglycerol--prolipoprotein diacylglyceryl transferase</fullName>
        <ecNumber evidence="7">2.5.1.145</ecNumber>
    </recommendedName>
</protein>
<organism evidence="8 9">
    <name type="scientific">Temperatibacter marinus</name>
    <dbReference type="NCBI Taxonomy" id="1456591"/>
    <lineage>
        <taxon>Bacteria</taxon>
        <taxon>Pseudomonadati</taxon>
        <taxon>Pseudomonadota</taxon>
        <taxon>Alphaproteobacteria</taxon>
        <taxon>Kordiimonadales</taxon>
        <taxon>Temperatibacteraceae</taxon>
        <taxon>Temperatibacter</taxon>
    </lineage>
</organism>
<feature type="binding site" evidence="7">
    <location>
        <position position="146"/>
    </location>
    <ligand>
        <name>a 1,2-diacyl-sn-glycero-3-phospho-(1'-sn-glycerol)</name>
        <dbReference type="ChEBI" id="CHEBI:64716"/>
    </ligand>
</feature>
<evidence type="ECO:0000256" key="5">
    <source>
        <dbReference type="ARBA" id="ARBA00022989"/>
    </source>
</evidence>
<dbReference type="PANTHER" id="PTHR30589">
    <property type="entry name" value="PROLIPOPROTEIN DIACYLGLYCERYL TRANSFERASE"/>
    <property type="match status" value="1"/>
</dbReference>
<dbReference type="EMBL" id="CP123872">
    <property type="protein sequence ID" value="WND01668.1"/>
    <property type="molecule type" value="Genomic_DNA"/>
</dbReference>
<dbReference type="GO" id="GO:0005886">
    <property type="term" value="C:plasma membrane"/>
    <property type="evidence" value="ECO:0007669"/>
    <property type="project" value="UniProtKB-SubCell"/>
</dbReference>
<feature type="transmembrane region" description="Helical" evidence="7">
    <location>
        <begin position="133"/>
        <end position="151"/>
    </location>
</feature>
<comment type="subcellular location">
    <subcellularLocation>
        <location evidence="7">Cell membrane</location>
        <topology evidence="7">Multi-pass membrane protein</topology>
    </subcellularLocation>
</comment>
<dbReference type="EC" id="2.5.1.145" evidence="7"/>
<evidence type="ECO:0000256" key="3">
    <source>
        <dbReference type="ARBA" id="ARBA00022679"/>
    </source>
</evidence>
<feature type="transmembrane region" description="Helical" evidence="7">
    <location>
        <begin position="26"/>
        <end position="42"/>
    </location>
</feature>
<feature type="transmembrane region" description="Helical" evidence="7">
    <location>
        <begin position="182"/>
        <end position="202"/>
    </location>
</feature>
<dbReference type="GO" id="GO:0042158">
    <property type="term" value="P:lipoprotein biosynthetic process"/>
    <property type="evidence" value="ECO:0007669"/>
    <property type="project" value="UniProtKB-UniRule"/>
</dbReference>
<keyword evidence="6 7" id="KW-0472">Membrane</keyword>
<dbReference type="RefSeq" id="WP_310797497.1">
    <property type="nucleotide sequence ID" value="NZ_CP123872.1"/>
</dbReference>
<gene>
    <name evidence="7 8" type="primary">lgt</name>
    <name evidence="8" type="ORF">QGN29_08860</name>
</gene>
<sequence>MEIILSAFSLTFPQIDPYIDLGFFQLRYYSLAYIFGLLFAWWSIRRISSKPGAPMATHHIDDFFFNAAMGVIIGGRIGYVLFYNFPYYMENPLAILKLWDGGMSFHGGLIGVVLAVILFCRQQKLDLMRVADVVAIVSPIGLLLGRLANFINGELYGRPTDSWVGMVFPSDPEQLPRHPSQLYEALLEGLILFLILQYLYHFTQLKKKAGIIAGLFFAGYALSRFTVEYFREPDAHLGLSSMLGIEISRGQLLTIPMFIFAGWLMSQGFKRKK</sequence>
<dbReference type="PANTHER" id="PTHR30589:SF0">
    <property type="entry name" value="PHOSPHATIDYLGLYCEROL--PROLIPOPROTEIN DIACYLGLYCERYL TRANSFERASE"/>
    <property type="match status" value="1"/>
</dbReference>
<keyword evidence="5 7" id="KW-1133">Transmembrane helix</keyword>
<keyword evidence="4 7" id="KW-0812">Transmembrane</keyword>
<dbReference type="GO" id="GO:0008961">
    <property type="term" value="F:phosphatidylglycerol-prolipoprotein diacylglyceryl transferase activity"/>
    <property type="evidence" value="ECO:0007669"/>
    <property type="project" value="UniProtKB-UniRule"/>
</dbReference>
<dbReference type="KEGG" id="tmk:QGN29_08860"/>
<dbReference type="NCBIfam" id="TIGR00544">
    <property type="entry name" value="lgt"/>
    <property type="match status" value="1"/>
</dbReference>
<evidence type="ECO:0000256" key="2">
    <source>
        <dbReference type="ARBA" id="ARBA00022475"/>
    </source>
</evidence>
<reference evidence="8" key="1">
    <citation type="submission" date="2023-04" db="EMBL/GenBank/DDBJ databases">
        <title>Complete genome sequence of Temperatibacter marinus.</title>
        <authorList>
            <person name="Rong J.-C."/>
            <person name="Yi M.-L."/>
            <person name="Zhao Q."/>
        </authorList>
    </citation>
    <scope>NUCLEOTIDE SEQUENCE</scope>
    <source>
        <strain evidence="8">NBRC 110045</strain>
    </source>
</reference>
<feature type="transmembrane region" description="Helical" evidence="7">
    <location>
        <begin position="103"/>
        <end position="121"/>
    </location>
</feature>
<evidence type="ECO:0000256" key="6">
    <source>
        <dbReference type="ARBA" id="ARBA00023136"/>
    </source>
</evidence>
<dbReference type="PROSITE" id="PS01311">
    <property type="entry name" value="LGT"/>
    <property type="match status" value="1"/>
</dbReference>
<feature type="transmembrane region" description="Helical" evidence="7">
    <location>
        <begin position="209"/>
        <end position="227"/>
    </location>
</feature>
<evidence type="ECO:0000313" key="8">
    <source>
        <dbReference type="EMBL" id="WND01668.1"/>
    </source>
</evidence>
<comment type="pathway">
    <text evidence="7">Protein modification; lipoprotein biosynthesis (diacylglyceryl transfer).</text>
</comment>
<keyword evidence="9" id="KW-1185">Reference proteome</keyword>
<evidence type="ECO:0000313" key="9">
    <source>
        <dbReference type="Proteomes" id="UP001268683"/>
    </source>
</evidence>